<dbReference type="EC" id="1.3.1.76" evidence="2"/>
<name>A0A1D4L789_9STAP</name>
<dbReference type="EMBL" id="FMPI01000008">
    <property type="protein sequence ID" value="SCS92411.1"/>
    <property type="molecule type" value="Genomic_DNA"/>
</dbReference>
<dbReference type="NCBIfam" id="TIGR01470">
    <property type="entry name" value="cysG_Nterm"/>
    <property type="match status" value="1"/>
</dbReference>
<evidence type="ECO:0000313" key="9">
    <source>
        <dbReference type="Proteomes" id="UP000095412"/>
    </source>
</evidence>
<dbReference type="EMBL" id="FMPG01000003">
    <property type="protein sequence ID" value="SCS81862.1"/>
    <property type="molecule type" value="Genomic_DNA"/>
</dbReference>
<dbReference type="PANTHER" id="PTHR35330:SF1">
    <property type="entry name" value="SIROHEME BIOSYNTHESIS PROTEIN MET8"/>
    <property type="match status" value="1"/>
</dbReference>
<dbReference type="InterPro" id="IPR006367">
    <property type="entry name" value="Sirohaem_synthase_N"/>
</dbReference>
<comment type="pathway">
    <text evidence="1">Porphyrin-containing compound metabolism; siroheme biosynthesis; sirohydrochlorin from precorrin-2: step 1/1.</text>
</comment>
<dbReference type="RefSeq" id="WP_069995549.1">
    <property type="nucleotide sequence ID" value="NZ_FMPG01000003.1"/>
</dbReference>
<dbReference type="InterPro" id="IPR028161">
    <property type="entry name" value="Met8-like"/>
</dbReference>
<gene>
    <name evidence="7" type="primary">sirA</name>
    <name evidence="7" type="ORF">SAMEA2297795_01230</name>
    <name evidence="8" type="ORF">SAMEA2297796_01379</name>
</gene>
<dbReference type="PANTHER" id="PTHR35330">
    <property type="entry name" value="SIROHEME BIOSYNTHESIS PROTEIN MET8"/>
    <property type="match status" value="1"/>
</dbReference>
<evidence type="ECO:0000256" key="5">
    <source>
        <dbReference type="ARBA" id="ARBA00023244"/>
    </source>
</evidence>
<dbReference type="Proteomes" id="UP000095412">
    <property type="component" value="Unassembled WGS sequence"/>
</dbReference>
<evidence type="ECO:0000313" key="8">
    <source>
        <dbReference type="EMBL" id="SCS92411.1"/>
    </source>
</evidence>
<dbReference type="OrthoDB" id="9773765at2"/>
<sequence>MYPIQLNLNDKRVVVIGGGKIAYRKVKQILKEDLGTLHIISKKFLPEFFEIEHPNVKLRTKCYDHTDIEGADIIIAATNDASVNTQIKRDAKSYQWVNQTDNKTQSDFYNMREIEFDDIKLTFSSEGIDCRKVKHIAQAVETFLNETYKEDKS</sequence>
<dbReference type="GO" id="GO:0004325">
    <property type="term" value="F:ferrochelatase activity"/>
    <property type="evidence" value="ECO:0007669"/>
    <property type="project" value="InterPro"/>
</dbReference>
<dbReference type="GO" id="GO:0019354">
    <property type="term" value="P:siroheme biosynthetic process"/>
    <property type="evidence" value="ECO:0007669"/>
    <property type="project" value="UniProtKB-UniPathway"/>
</dbReference>
<accession>A0A1D4L789</accession>
<dbReference type="Pfam" id="PF13241">
    <property type="entry name" value="NAD_binding_7"/>
    <property type="match status" value="1"/>
</dbReference>
<protein>
    <recommendedName>
        <fullName evidence="2">precorrin-2 dehydrogenase</fullName>
        <ecNumber evidence="2">1.3.1.76</ecNumber>
    </recommendedName>
</protein>
<proteinExistence type="predicted"/>
<evidence type="ECO:0000256" key="1">
    <source>
        <dbReference type="ARBA" id="ARBA00005010"/>
    </source>
</evidence>
<evidence type="ECO:0000256" key="3">
    <source>
        <dbReference type="ARBA" id="ARBA00023002"/>
    </source>
</evidence>
<evidence type="ECO:0000313" key="10">
    <source>
        <dbReference type="Proteomes" id="UP000095768"/>
    </source>
</evidence>
<keyword evidence="5" id="KW-0627">Porphyrin biosynthesis</keyword>
<dbReference type="InterPro" id="IPR036291">
    <property type="entry name" value="NAD(P)-bd_dom_sf"/>
</dbReference>
<evidence type="ECO:0000256" key="2">
    <source>
        <dbReference type="ARBA" id="ARBA00012400"/>
    </source>
</evidence>
<organism evidence="7 10">
    <name type="scientific">Staphylococcus caeli</name>
    <dbReference type="NCBI Taxonomy" id="2201815"/>
    <lineage>
        <taxon>Bacteria</taxon>
        <taxon>Bacillati</taxon>
        <taxon>Bacillota</taxon>
        <taxon>Bacilli</taxon>
        <taxon>Bacillales</taxon>
        <taxon>Staphylococcaceae</taxon>
        <taxon>Staphylococcus</taxon>
    </lineage>
</organism>
<dbReference type="SUPFAM" id="SSF51735">
    <property type="entry name" value="NAD(P)-binding Rossmann-fold domains"/>
    <property type="match status" value="1"/>
</dbReference>
<dbReference type="Gene3D" id="3.40.50.720">
    <property type="entry name" value="NAD(P)-binding Rossmann-like Domain"/>
    <property type="match status" value="1"/>
</dbReference>
<evidence type="ECO:0000256" key="4">
    <source>
        <dbReference type="ARBA" id="ARBA00023027"/>
    </source>
</evidence>
<dbReference type="GO" id="GO:0043115">
    <property type="term" value="F:precorrin-2 dehydrogenase activity"/>
    <property type="evidence" value="ECO:0007669"/>
    <property type="project" value="UniProtKB-EC"/>
</dbReference>
<dbReference type="Proteomes" id="UP000095768">
    <property type="component" value="Unassembled WGS sequence"/>
</dbReference>
<evidence type="ECO:0000313" key="7">
    <source>
        <dbReference type="EMBL" id="SCS81862.1"/>
    </source>
</evidence>
<keyword evidence="9" id="KW-1185">Reference proteome</keyword>
<keyword evidence="3 7" id="KW-0560">Oxidoreductase</keyword>
<dbReference type="UniPathway" id="UPA00262">
    <property type="reaction ID" value="UER00222"/>
</dbReference>
<reference evidence="8 9" key="1">
    <citation type="submission" date="2016-09" db="EMBL/GenBank/DDBJ databases">
        <authorList>
            <consortium name="Pathogen Informatics"/>
            <person name="Sun Q."/>
            <person name="Inoue M."/>
        </authorList>
    </citation>
    <scope>NUCLEOTIDE SEQUENCE [LARGE SCALE GENOMIC DNA]</scope>
    <source>
        <strain evidence="8 9">82C</strain>
    </source>
</reference>
<keyword evidence="4" id="KW-0520">NAD</keyword>
<reference evidence="7 10" key="2">
    <citation type="submission" date="2016-09" db="EMBL/GenBank/DDBJ databases">
        <authorList>
            <consortium name="Pathogen Informatics"/>
        </authorList>
    </citation>
    <scope>NUCLEOTIDE SEQUENCE [LARGE SCALE GENOMIC DNA]</scope>
    <source>
        <strain evidence="7 10">82B</strain>
    </source>
</reference>
<dbReference type="AlphaFoldDB" id="A0A1D4L789"/>
<evidence type="ECO:0000256" key="6">
    <source>
        <dbReference type="ARBA" id="ARBA00047561"/>
    </source>
</evidence>
<comment type="catalytic activity">
    <reaction evidence="6">
        <text>precorrin-2 + NAD(+) = sirohydrochlorin + NADH + 2 H(+)</text>
        <dbReference type="Rhea" id="RHEA:15613"/>
        <dbReference type="ChEBI" id="CHEBI:15378"/>
        <dbReference type="ChEBI" id="CHEBI:57540"/>
        <dbReference type="ChEBI" id="CHEBI:57945"/>
        <dbReference type="ChEBI" id="CHEBI:58351"/>
        <dbReference type="ChEBI" id="CHEBI:58827"/>
        <dbReference type="EC" id="1.3.1.76"/>
    </reaction>
</comment>